<dbReference type="Proteomes" id="UP000422569">
    <property type="component" value="Chromosome"/>
</dbReference>
<proteinExistence type="predicted"/>
<protein>
    <submittedName>
        <fullName evidence="1">Uncharacterized protein</fullName>
    </submittedName>
</protein>
<organism evidence="1 2">
    <name type="scientific">Methylocystis parvus</name>
    <dbReference type="NCBI Taxonomy" id="134"/>
    <lineage>
        <taxon>Bacteria</taxon>
        <taxon>Pseudomonadati</taxon>
        <taxon>Pseudomonadota</taxon>
        <taxon>Alphaproteobacteria</taxon>
        <taxon>Hyphomicrobiales</taxon>
        <taxon>Methylocystaceae</taxon>
        <taxon>Methylocystis</taxon>
    </lineage>
</organism>
<name>A0A6B8M9F1_9HYPH</name>
<dbReference type="EMBL" id="CP044331">
    <property type="protein sequence ID" value="QGM97350.1"/>
    <property type="molecule type" value="Genomic_DNA"/>
</dbReference>
<reference evidence="1 2" key="1">
    <citation type="submission" date="2019-09" db="EMBL/GenBank/DDBJ databases">
        <title>Isolation and complete genome sequencing of Methylocystis species.</title>
        <authorList>
            <person name="Rumah B.L."/>
            <person name="Stead C.E."/>
            <person name="Stevens B.C."/>
            <person name="Minton N.P."/>
            <person name="Grosse-Honebrink A."/>
            <person name="Zhang Y."/>
        </authorList>
    </citation>
    <scope>NUCLEOTIDE SEQUENCE [LARGE SCALE GENOMIC DNA]</scope>
    <source>
        <strain evidence="1 2">BRCS2</strain>
    </source>
</reference>
<evidence type="ECO:0000313" key="1">
    <source>
        <dbReference type="EMBL" id="QGM97350.1"/>
    </source>
</evidence>
<dbReference type="RefSeq" id="WP_154419765.1">
    <property type="nucleotide sequence ID" value="NZ_CP044331.1"/>
</dbReference>
<evidence type="ECO:0000313" key="2">
    <source>
        <dbReference type="Proteomes" id="UP000422569"/>
    </source>
</evidence>
<dbReference type="AlphaFoldDB" id="A0A6B8M9F1"/>
<gene>
    <name evidence="1" type="ORF">F7D14_07600</name>
</gene>
<sequence>MGKPFESLERRLWGRNPFICAKPKRNQPEARRLASGGRRFTMEIFNSVTLLRLIMTRKTAWVNPLFTLFGNDGALTDRPGMAA</sequence>
<accession>A0A6B8M9F1</accession>
<keyword evidence="2" id="KW-1185">Reference proteome</keyword>
<dbReference type="KEGG" id="mpar:F7D14_07600"/>